<protein>
    <submittedName>
        <fullName evidence="1">CPXCG motif-containing cysteine-rich protein</fullName>
    </submittedName>
</protein>
<keyword evidence="2" id="KW-1185">Reference proteome</keyword>
<proteinExistence type="predicted"/>
<accession>A0ABV1NHR0</accession>
<dbReference type="EMBL" id="JBEGCJ010000006">
    <property type="protein sequence ID" value="MEQ6918578.1"/>
    <property type="molecule type" value="Genomic_DNA"/>
</dbReference>
<comment type="caution">
    <text evidence="1">The sequence shown here is derived from an EMBL/GenBank/DDBJ whole genome shotgun (WGS) entry which is preliminary data.</text>
</comment>
<dbReference type="Proteomes" id="UP001442468">
    <property type="component" value="Unassembled WGS sequence"/>
</dbReference>
<dbReference type="Pfam" id="PF14255">
    <property type="entry name" value="Zn_ribbon_21"/>
    <property type="match status" value="1"/>
</dbReference>
<dbReference type="InterPro" id="IPR025990">
    <property type="entry name" value="zinc_ribbon_bacterial"/>
</dbReference>
<gene>
    <name evidence="1" type="ORF">ABE960_13730</name>
</gene>
<sequence length="69" mass="7563">MNEEDLESHGVNCPYCDTPFDLLVDLSQGSHATWEDCPRCCAPIQLRIEVSPVSGELSSLALGRDDDVL</sequence>
<name>A0ABV1NHR0_9GAMM</name>
<evidence type="ECO:0000313" key="2">
    <source>
        <dbReference type="Proteomes" id="UP001442468"/>
    </source>
</evidence>
<reference evidence="1 2" key="1">
    <citation type="submission" date="2024-05" db="EMBL/GenBank/DDBJ databases">
        <title>Halomonas sp. SSM6 16S ribosomal RNA gene Genome sequencing and assembly.</title>
        <authorList>
            <person name="Yook S."/>
        </authorList>
    </citation>
    <scope>NUCLEOTIDE SEQUENCE [LARGE SCALE GENOMIC DNA]</scope>
    <source>
        <strain evidence="1 2">SSM6</strain>
    </source>
</reference>
<organism evidence="1 2">
    <name type="scientific">Halomonas aquatica</name>
    <dbReference type="NCBI Taxonomy" id="3151123"/>
    <lineage>
        <taxon>Bacteria</taxon>
        <taxon>Pseudomonadati</taxon>
        <taxon>Pseudomonadota</taxon>
        <taxon>Gammaproteobacteria</taxon>
        <taxon>Oceanospirillales</taxon>
        <taxon>Halomonadaceae</taxon>
        <taxon>Halomonas</taxon>
    </lineage>
</organism>
<evidence type="ECO:0000313" key="1">
    <source>
        <dbReference type="EMBL" id="MEQ6918578.1"/>
    </source>
</evidence>
<dbReference type="RefSeq" id="WP_349762868.1">
    <property type="nucleotide sequence ID" value="NZ_JBEGCJ010000006.1"/>
</dbReference>